<dbReference type="InterPro" id="IPR052155">
    <property type="entry name" value="Biofilm_reg_signaling"/>
</dbReference>
<dbReference type="Gene3D" id="3.30.70.270">
    <property type="match status" value="1"/>
</dbReference>
<dbReference type="PROSITE" id="PS50883">
    <property type="entry name" value="EAL"/>
    <property type="match status" value="1"/>
</dbReference>
<dbReference type="CDD" id="cd01949">
    <property type="entry name" value="GGDEF"/>
    <property type="match status" value="1"/>
</dbReference>
<dbReference type="Pfam" id="PF00563">
    <property type="entry name" value="EAL"/>
    <property type="match status" value="1"/>
</dbReference>
<dbReference type="SUPFAM" id="SSF141868">
    <property type="entry name" value="EAL domain-like"/>
    <property type="match status" value="1"/>
</dbReference>
<dbReference type="InterPro" id="IPR035965">
    <property type="entry name" value="PAS-like_dom_sf"/>
</dbReference>
<dbReference type="InterPro" id="IPR013783">
    <property type="entry name" value="Ig-like_fold"/>
</dbReference>
<dbReference type="SUPFAM" id="SSF101898">
    <property type="entry name" value="NHL repeat"/>
    <property type="match status" value="1"/>
</dbReference>
<feature type="domain" description="PAC" evidence="1">
    <location>
        <begin position="993"/>
        <end position="1043"/>
    </location>
</feature>
<evidence type="ECO:0000259" key="1">
    <source>
        <dbReference type="PROSITE" id="PS50113"/>
    </source>
</evidence>
<dbReference type="InterPro" id="IPR035919">
    <property type="entry name" value="EAL_sf"/>
</dbReference>
<evidence type="ECO:0000313" key="5">
    <source>
        <dbReference type="Proteomes" id="UP000634667"/>
    </source>
</evidence>
<accession>A0ABQ2WG32</accession>
<dbReference type="RefSeq" id="WP_189480663.1">
    <property type="nucleotide sequence ID" value="NZ_BMYR01000002.1"/>
</dbReference>
<dbReference type="SMART" id="SM00267">
    <property type="entry name" value="GGDEF"/>
    <property type="match status" value="1"/>
</dbReference>
<dbReference type="SUPFAM" id="SSF55785">
    <property type="entry name" value="PYP-like sensor domain (PAS domain)"/>
    <property type="match status" value="2"/>
</dbReference>
<sequence>MLPLTPEHGLSQGAVRDLHIDKQGFLWIATAGGINRYDGNQIIELHTKDYRLSEISFNDILEDSQGRLWLSADNTGLYLYDAAAGRFDLFVTAPRESGHPYESTILAVIEYDTDHLLFVVNQAVYKLRITDRQLTKIFDLSSIGHPKGWIRYLLLSQQHLFIATFNGVIHYNMQNGKHQYLPHLPHSINQPTPDQLHTKSLFLDNEYLYVGTVSGLFKMPVAGIQAYLEQGQSYAPKHVLAERNIWHLATVADQLHAATDIGLYHLNANGQTEEILSFRDNPMLLDHTIVDFNHDTNGGIWLANRSEGAFYWHPKSQAFQQLTKQPNELSSNNITHIWPDDRALWLATTNGLNRVDLTEQTISTFLVNSQPNQMWHAGNISHVVAAPNNILWLTTITGIHAFDLNKKELVLPITQDAATAALLGPEARAQYFDTERGTLIIKQQKHFYRYEPSSGQISPIAPLNQHLPNLHFGSILGQLKDKSWLLSAADQLWRFEPNNGDLTLLYQHADYLPQLNRYATSMLYDQHGTLWIGMQGVGLLGFQTDTFNLIHTFSVDNRLRSNEVFSLRLDHAGFIWFSSREGLARLDPITLQIDYFSKADGLAYNDFNDGAAAVLEDGRIVFGGIRGAVTVTPDKLLHTQDNLNVVITDFSVLAGQPRAVHGFLNNRQFTLSHNDTGLKLSFSAMSFHNNHKIAYRFWLSGKQNNHYPAQFDSQVIFPQLPPGTYDFNVVAIHPLTQQESEPATLQLYIAPPLWRSPLAYLCYLLLLGSIAWSYWRKRQQQQFLLKQAHLQVKTSEQRLTQALTSVNSGVFEWSAHNHALVSSRLPRMLGTNELMHTITWQQHCSLIHPDDLPEFEQHWQRLLKQPDQWFDLTYRMRHKDGRWLWFRDQGRVTELDEQQAPLKILGTYSNITETKANEEKARLFGEAFQQTRDWVVILDNRQRVIAANHSFCQAFGGIEPYLDSPRSHHLGISLVRRRFYTKLLKELVTGQHWQGEEQVITPDGRERPTLINVSAVGQQDVTFFVLVFTDITAQKAAEDELRYLANYDALTGLPNRALLMDRIQHGIEQAKRQQRSLALCFIDLDKFKHINDSLGHDIGDLMLKEVARRLKLTLRDSDTVARLGGDEFVILLEGYKNNNNISHVARKMLTVISEPMQLGSDSVGVSPSIGIAVYPDDALNGTELMKHADVAMYHAKEAGRNNFQFFIKEMNEKAHMQLARETRLRKALQQQEFVNYYQPIIDSAHQSIVGVEVLLRWQSSEGMISPAEFIPLAEDLRLIVNMTQQLLERALADVARWRAAGYELYVSVNLSTQHLEQPALAETVLALLKKYQLPCPCLRFEITESALMRDQQSAVHTMQSLSDSGIKLALDDFGTGYSSLKYLKELPLDAIKIDRSFVQDIGIDHNDETIIEAMLSMANSLGLYCVAEGVETEQQLAFFNKRSCFLIQGFLFSRPLPAAQLLALLGTEQFAVNPPTS</sequence>
<proteinExistence type="predicted"/>
<dbReference type="NCBIfam" id="TIGR00229">
    <property type="entry name" value="sensory_box"/>
    <property type="match status" value="1"/>
</dbReference>
<evidence type="ECO:0000259" key="2">
    <source>
        <dbReference type="PROSITE" id="PS50883"/>
    </source>
</evidence>
<dbReference type="InterPro" id="IPR000014">
    <property type="entry name" value="PAS"/>
</dbReference>
<reference evidence="5" key="1">
    <citation type="journal article" date="2019" name="Int. J. Syst. Evol. Microbiol.">
        <title>The Global Catalogue of Microorganisms (GCM) 10K type strain sequencing project: providing services to taxonomists for standard genome sequencing and annotation.</title>
        <authorList>
            <consortium name="The Broad Institute Genomics Platform"/>
            <consortium name="The Broad Institute Genome Sequencing Center for Infectious Disease"/>
            <person name="Wu L."/>
            <person name="Ma J."/>
        </authorList>
    </citation>
    <scope>NUCLEOTIDE SEQUENCE [LARGE SCALE GENOMIC DNA]</scope>
    <source>
        <strain evidence="5">KCTC 23723</strain>
    </source>
</reference>
<dbReference type="SUPFAM" id="SSF55073">
    <property type="entry name" value="Nucleotide cyclase"/>
    <property type="match status" value="1"/>
</dbReference>
<dbReference type="Proteomes" id="UP000634667">
    <property type="component" value="Unassembled WGS sequence"/>
</dbReference>
<keyword evidence="5" id="KW-1185">Reference proteome</keyword>
<feature type="domain" description="EAL" evidence="2">
    <location>
        <begin position="1217"/>
        <end position="1469"/>
    </location>
</feature>
<dbReference type="Pfam" id="PF00990">
    <property type="entry name" value="GGDEF"/>
    <property type="match status" value="1"/>
</dbReference>
<dbReference type="Pfam" id="PF08447">
    <property type="entry name" value="PAS_3"/>
    <property type="match status" value="1"/>
</dbReference>
<dbReference type="InterPro" id="IPR015943">
    <property type="entry name" value="WD40/YVTN_repeat-like_dom_sf"/>
</dbReference>
<dbReference type="Pfam" id="PF13426">
    <property type="entry name" value="PAS_9"/>
    <property type="match status" value="1"/>
</dbReference>
<dbReference type="PANTHER" id="PTHR44757">
    <property type="entry name" value="DIGUANYLATE CYCLASE DGCP"/>
    <property type="match status" value="1"/>
</dbReference>
<dbReference type="Gene3D" id="2.130.10.10">
    <property type="entry name" value="YVTN repeat-like/Quinoprotein amine dehydrogenase"/>
    <property type="match status" value="3"/>
</dbReference>
<dbReference type="NCBIfam" id="TIGR00254">
    <property type="entry name" value="GGDEF"/>
    <property type="match status" value="1"/>
</dbReference>
<dbReference type="InterPro" id="IPR001610">
    <property type="entry name" value="PAC"/>
</dbReference>
<gene>
    <name evidence="4" type="ORF">GCM10008111_07600</name>
</gene>
<dbReference type="SUPFAM" id="SSF63829">
    <property type="entry name" value="Calcium-dependent phosphotriesterase"/>
    <property type="match status" value="1"/>
</dbReference>
<dbReference type="CDD" id="cd00130">
    <property type="entry name" value="PAS"/>
    <property type="match status" value="2"/>
</dbReference>
<dbReference type="Gene3D" id="3.30.450.20">
    <property type="entry name" value="PAS domain"/>
    <property type="match status" value="2"/>
</dbReference>
<dbReference type="SMART" id="SM00086">
    <property type="entry name" value="PAC"/>
    <property type="match status" value="2"/>
</dbReference>
<dbReference type="Gene3D" id="2.60.40.10">
    <property type="entry name" value="Immunoglobulins"/>
    <property type="match status" value="1"/>
</dbReference>
<dbReference type="InterPro" id="IPR000160">
    <property type="entry name" value="GGDEF_dom"/>
</dbReference>
<dbReference type="InterPro" id="IPR013655">
    <property type="entry name" value="PAS_fold_3"/>
</dbReference>
<comment type="caution">
    <text evidence="4">The sequence shown here is derived from an EMBL/GenBank/DDBJ whole genome shotgun (WGS) entry which is preliminary data.</text>
</comment>
<dbReference type="PROSITE" id="PS50887">
    <property type="entry name" value="GGDEF"/>
    <property type="match status" value="1"/>
</dbReference>
<dbReference type="PROSITE" id="PS50113">
    <property type="entry name" value="PAC"/>
    <property type="match status" value="2"/>
</dbReference>
<dbReference type="InterPro" id="IPR029787">
    <property type="entry name" value="Nucleotide_cyclase"/>
</dbReference>
<dbReference type="EMBL" id="BMYR01000002">
    <property type="protein sequence ID" value="GGW53866.1"/>
    <property type="molecule type" value="Genomic_DNA"/>
</dbReference>
<dbReference type="SMART" id="SM00091">
    <property type="entry name" value="PAS"/>
    <property type="match status" value="2"/>
</dbReference>
<dbReference type="InterPro" id="IPR001633">
    <property type="entry name" value="EAL_dom"/>
</dbReference>
<dbReference type="CDD" id="cd01948">
    <property type="entry name" value="EAL"/>
    <property type="match status" value="1"/>
</dbReference>
<evidence type="ECO:0000259" key="3">
    <source>
        <dbReference type="PROSITE" id="PS50887"/>
    </source>
</evidence>
<dbReference type="InterPro" id="IPR000700">
    <property type="entry name" value="PAS-assoc_C"/>
</dbReference>
<name>A0ABQ2WG32_9ALTE</name>
<dbReference type="PANTHER" id="PTHR44757:SF2">
    <property type="entry name" value="BIOFILM ARCHITECTURE MAINTENANCE PROTEIN MBAA"/>
    <property type="match status" value="1"/>
</dbReference>
<dbReference type="Gene3D" id="3.20.20.450">
    <property type="entry name" value="EAL domain"/>
    <property type="match status" value="1"/>
</dbReference>
<organism evidence="4 5">
    <name type="scientific">Alishewanella tabrizica</name>
    <dbReference type="NCBI Taxonomy" id="671278"/>
    <lineage>
        <taxon>Bacteria</taxon>
        <taxon>Pseudomonadati</taxon>
        <taxon>Pseudomonadota</taxon>
        <taxon>Gammaproteobacteria</taxon>
        <taxon>Alteromonadales</taxon>
        <taxon>Alteromonadaceae</taxon>
        <taxon>Alishewanella</taxon>
    </lineage>
</organism>
<feature type="domain" description="GGDEF" evidence="3">
    <location>
        <begin position="1075"/>
        <end position="1208"/>
    </location>
</feature>
<evidence type="ECO:0000313" key="4">
    <source>
        <dbReference type="EMBL" id="GGW53866.1"/>
    </source>
</evidence>
<feature type="domain" description="PAC" evidence="1">
    <location>
        <begin position="870"/>
        <end position="923"/>
    </location>
</feature>
<dbReference type="InterPro" id="IPR043128">
    <property type="entry name" value="Rev_trsase/Diguanyl_cyclase"/>
</dbReference>
<protein>
    <submittedName>
        <fullName evidence="4">Diguanylate cyclase</fullName>
    </submittedName>
</protein>
<dbReference type="SMART" id="SM00052">
    <property type="entry name" value="EAL"/>
    <property type="match status" value="1"/>
</dbReference>